<keyword evidence="1" id="KW-0472">Membrane</keyword>
<evidence type="ECO:0000313" key="3">
    <source>
        <dbReference type="Proteomes" id="UP000078407"/>
    </source>
</evidence>
<feature type="transmembrane region" description="Helical" evidence="1">
    <location>
        <begin position="12"/>
        <end position="33"/>
    </location>
</feature>
<proteinExistence type="predicted"/>
<evidence type="ECO:0000313" key="2">
    <source>
        <dbReference type="EMBL" id="OAT25361.1"/>
    </source>
</evidence>
<accession>A0ABX2W3Z7</accession>
<organism evidence="2 3">
    <name type="scientific">Buttiauxella ferragutiae ATCC 51602</name>
    <dbReference type="NCBI Taxonomy" id="1354252"/>
    <lineage>
        <taxon>Bacteria</taxon>
        <taxon>Pseudomonadati</taxon>
        <taxon>Pseudomonadota</taxon>
        <taxon>Gammaproteobacteria</taxon>
        <taxon>Enterobacterales</taxon>
        <taxon>Enterobacteriaceae</taxon>
        <taxon>Buttiauxella</taxon>
    </lineage>
</organism>
<dbReference type="Proteomes" id="UP000078407">
    <property type="component" value="Unassembled WGS sequence"/>
</dbReference>
<dbReference type="EMBL" id="LXEQ01000055">
    <property type="protein sequence ID" value="OAT25361.1"/>
    <property type="molecule type" value="Genomic_DNA"/>
</dbReference>
<keyword evidence="1" id="KW-0812">Transmembrane</keyword>
<keyword evidence="1" id="KW-1133">Transmembrane helix</keyword>
<protein>
    <submittedName>
        <fullName evidence="2">Uncharacterized protein</fullName>
    </submittedName>
</protein>
<name>A0ABX2W3Z7_9ENTR</name>
<keyword evidence="3" id="KW-1185">Reference proteome</keyword>
<reference evidence="2 3" key="1">
    <citation type="submission" date="2016-04" db="EMBL/GenBank/DDBJ databases">
        <title>ATOL: Assembling a taxonomically balanced genome-scale reconstruction of the evolutionary history of the Enterobacteriaceae.</title>
        <authorList>
            <person name="Plunkett G.III."/>
            <person name="Neeno-Eckwall E.C."/>
            <person name="Glasner J.D."/>
            <person name="Perna N.T."/>
        </authorList>
    </citation>
    <scope>NUCLEOTIDE SEQUENCE [LARGE SCALE GENOMIC DNA]</scope>
    <source>
        <strain evidence="2 3">ATCC 51602</strain>
    </source>
</reference>
<evidence type="ECO:0000256" key="1">
    <source>
        <dbReference type="SAM" id="Phobius"/>
    </source>
</evidence>
<sequence length="38" mass="4260">MINFLKAPFDMGLFCISSEFILIQVVLICSPLINTPQC</sequence>
<comment type="caution">
    <text evidence="2">The sequence shown here is derived from an EMBL/GenBank/DDBJ whole genome shotgun (WGS) entry which is preliminary data.</text>
</comment>
<gene>
    <name evidence="2" type="ORF">M976_03780</name>
</gene>